<evidence type="ECO:0000256" key="1">
    <source>
        <dbReference type="SAM" id="MobiDB-lite"/>
    </source>
</evidence>
<dbReference type="AlphaFoldDB" id="W9R2X6"/>
<feature type="compositionally biased region" description="Basic and acidic residues" evidence="1">
    <location>
        <begin position="121"/>
        <end position="131"/>
    </location>
</feature>
<organism evidence="2 3">
    <name type="scientific">Morus notabilis</name>
    <dbReference type="NCBI Taxonomy" id="981085"/>
    <lineage>
        <taxon>Eukaryota</taxon>
        <taxon>Viridiplantae</taxon>
        <taxon>Streptophyta</taxon>
        <taxon>Embryophyta</taxon>
        <taxon>Tracheophyta</taxon>
        <taxon>Spermatophyta</taxon>
        <taxon>Magnoliopsida</taxon>
        <taxon>eudicotyledons</taxon>
        <taxon>Gunneridae</taxon>
        <taxon>Pentapetalae</taxon>
        <taxon>rosids</taxon>
        <taxon>fabids</taxon>
        <taxon>Rosales</taxon>
        <taxon>Moraceae</taxon>
        <taxon>Moreae</taxon>
        <taxon>Morus</taxon>
    </lineage>
</organism>
<evidence type="ECO:0000313" key="2">
    <source>
        <dbReference type="EMBL" id="EXB66053.1"/>
    </source>
</evidence>
<feature type="region of interest" description="Disordered" evidence="1">
    <location>
        <begin position="120"/>
        <end position="150"/>
    </location>
</feature>
<sequence>MRPFPDVAAPSCHSTQPWWYVAVLLPAQPEGCVRSSIVLAAADGATGHDEVPFFFFMRRSWPPLFLTPPQPAGSGFSVGAAQWPRPCFLNAGGQGGDDGNPRWQQRQSKAAEAKIGAYDAENQRLEREGARERKKGGGISGSDAEMANCF</sequence>
<reference evidence="3" key="1">
    <citation type="submission" date="2013-01" db="EMBL/GenBank/DDBJ databases">
        <title>Draft Genome Sequence of a Mulberry Tree, Morus notabilis C.K. Schneid.</title>
        <authorList>
            <person name="He N."/>
            <person name="Zhao S."/>
        </authorList>
    </citation>
    <scope>NUCLEOTIDE SEQUENCE</scope>
</reference>
<keyword evidence="3" id="KW-1185">Reference proteome</keyword>
<gene>
    <name evidence="2" type="ORF">L484_004119</name>
</gene>
<name>W9R2X6_9ROSA</name>
<dbReference type="EMBL" id="KE344521">
    <property type="protein sequence ID" value="EXB66053.1"/>
    <property type="molecule type" value="Genomic_DNA"/>
</dbReference>
<evidence type="ECO:0000313" key="3">
    <source>
        <dbReference type="Proteomes" id="UP000030645"/>
    </source>
</evidence>
<dbReference type="Proteomes" id="UP000030645">
    <property type="component" value="Unassembled WGS sequence"/>
</dbReference>
<protein>
    <submittedName>
        <fullName evidence="2">Uncharacterized protein</fullName>
    </submittedName>
</protein>
<accession>W9R2X6</accession>
<proteinExistence type="predicted"/>